<evidence type="ECO:0000256" key="4">
    <source>
        <dbReference type="ARBA" id="ARBA00023136"/>
    </source>
</evidence>
<dbReference type="Gene3D" id="1.20.1420.30">
    <property type="entry name" value="NCX, central ion-binding region"/>
    <property type="match status" value="1"/>
</dbReference>
<evidence type="ECO:0000313" key="8">
    <source>
        <dbReference type="Proteomes" id="UP000053688"/>
    </source>
</evidence>
<feature type="transmembrane region" description="Helical" evidence="5">
    <location>
        <begin position="37"/>
        <end position="59"/>
    </location>
</feature>
<dbReference type="InterPro" id="IPR004481">
    <property type="entry name" value="K/Na/Ca-exchanger"/>
</dbReference>
<feature type="transmembrane region" description="Helical" evidence="5">
    <location>
        <begin position="12"/>
        <end position="31"/>
    </location>
</feature>
<feature type="transmembrane region" description="Helical" evidence="5">
    <location>
        <begin position="149"/>
        <end position="171"/>
    </location>
</feature>
<keyword evidence="3 5" id="KW-1133">Transmembrane helix</keyword>
<dbReference type="GO" id="GO:0008273">
    <property type="term" value="F:calcium, potassium:sodium antiporter activity"/>
    <property type="evidence" value="ECO:0007669"/>
    <property type="project" value="TreeGrafter"/>
</dbReference>
<dbReference type="STRING" id="28176.CF66_7038"/>
<dbReference type="Proteomes" id="UP000053688">
    <property type="component" value="Unassembled WGS sequence"/>
</dbReference>
<keyword evidence="8" id="KW-1185">Reference proteome</keyword>
<evidence type="ECO:0000256" key="1">
    <source>
        <dbReference type="ARBA" id="ARBA00004141"/>
    </source>
</evidence>
<evidence type="ECO:0000259" key="6">
    <source>
        <dbReference type="Pfam" id="PF01699"/>
    </source>
</evidence>
<keyword evidence="2 5" id="KW-0812">Transmembrane</keyword>
<dbReference type="GO" id="GO:0005886">
    <property type="term" value="C:plasma membrane"/>
    <property type="evidence" value="ECO:0007669"/>
    <property type="project" value="TreeGrafter"/>
</dbReference>
<dbReference type="GO" id="GO:0006874">
    <property type="term" value="P:intracellular calcium ion homeostasis"/>
    <property type="evidence" value="ECO:0007669"/>
    <property type="project" value="TreeGrafter"/>
</dbReference>
<organism evidence="7 8">
    <name type="scientific">Candidatus Photodesmus katoptron Akat1</name>
    <dbReference type="NCBI Taxonomy" id="1236703"/>
    <lineage>
        <taxon>Bacteria</taxon>
        <taxon>Pseudomonadati</taxon>
        <taxon>Pseudomonadota</taxon>
        <taxon>Gammaproteobacteria</taxon>
        <taxon>Vibrionales</taxon>
        <taxon>Vibrionaceae</taxon>
        <taxon>Candidatus Photodesmus</taxon>
    </lineage>
</organism>
<comment type="subcellular location">
    <subcellularLocation>
        <location evidence="1">Membrane</location>
        <topology evidence="1">Multi-pass membrane protein</topology>
    </subcellularLocation>
</comment>
<feature type="domain" description="Sodium/calcium exchanger membrane region" evidence="6">
    <location>
        <begin position="84"/>
        <end position="226"/>
    </location>
</feature>
<dbReference type="EMBL" id="AMSD01000002">
    <property type="protein sequence ID" value="EPE37245.1"/>
    <property type="molecule type" value="Genomic_DNA"/>
</dbReference>
<dbReference type="PANTHER" id="PTHR10846:SF8">
    <property type="entry name" value="INNER MEMBRANE PROTEIN YRBG"/>
    <property type="match status" value="1"/>
</dbReference>
<dbReference type="Pfam" id="PF01699">
    <property type="entry name" value="Na_Ca_ex"/>
    <property type="match status" value="1"/>
</dbReference>
<keyword evidence="4 5" id="KW-0472">Membrane</keyword>
<dbReference type="InterPro" id="IPR044880">
    <property type="entry name" value="NCX_ion-bd_dom_sf"/>
</dbReference>
<sequence>MIKPLSIKDSMIRQEFPLMMLAIIVAGVILWDNYLSFYESILLFCMFSTFIVIVLHTNRKKKDNNASFKKKELKIPKKTHSIRSIVWIAISLIILPISANNLIHNALIIAKYLGMSDLVIGLTIIAVGTSLPELATSLMAGIKNETDMLVGNIVGSNVFNILAVLGTLGVLNPSILNEYAMKRDFWIMLGLSLLFIIMALGKSRSINFISGTLLFILFVSYQIYLIINIHI</sequence>
<dbReference type="AlphaFoldDB" id="S3DHT9"/>
<feature type="transmembrane region" description="Helical" evidence="5">
    <location>
        <begin position="208"/>
        <end position="227"/>
    </location>
</feature>
<feature type="transmembrane region" description="Helical" evidence="5">
    <location>
        <begin position="80"/>
        <end position="99"/>
    </location>
</feature>
<name>S3DHT9_9GAMM</name>
<protein>
    <submittedName>
        <fullName evidence="7">Sodium/calcium exchanger</fullName>
    </submittedName>
</protein>
<dbReference type="eggNOG" id="COG0530">
    <property type="taxonomic scope" value="Bacteria"/>
</dbReference>
<evidence type="ECO:0000256" key="3">
    <source>
        <dbReference type="ARBA" id="ARBA00022989"/>
    </source>
</evidence>
<evidence type="ECO:0000256" key="2">
    <source>
        <dbReference type="ARBA" id="ARBA00022692"/>
    </source>
</evidence>
<feature type="transmembrane region" description="Helical" evidence="5">
    <location>
        <begin position="119"/>
        <end position="142"/>
    </location>
</feature>
<dbReference type="PATRIC" id="fig|1236703.3.peg.550"/>
<dbReference type="InterPro" id="IPR004837">
    <property type="entry name" value="NaCa_Exmemb"/>
</dbReference>
<dbReference type="Gene3D" id="6.10.280.80">
    <property type="entry name" value="NCX, peripheral helical region"/>
    <property type="match status" value="1"/>
</dbReference>
<reference evidence="7 8" key="1">
    <citation type="journal article" date="2014" name="Environ. Microbiol.">
        <title>Genomic signatures of obligate host dependence in the luminous bacterial symbiont of a vertebrate.</title>
        <authorList>
            <person name="Hendry T.A."/>
            <person name="de Wet J.R."/>
            <person name="Dunlap P.V."/>
        </authorList>
    </citation>
    <scope>NUCLEOTIDE SEQUENCE [LARGE SCALE GENOMIC DNA]</scope>
    <source>
        <strain evidence="7 8">Akat1</strain>
    </source>
</reference>
<dbReference type="PANTHER" id="PTHR10846">
    <property type="entry name" value="SODIUM/POTASSIUM/CALCIUM EXCHANGER"/>
    <property type="match status" value="1"/>
</dbReference>
<accession>S3DHT9</accession>
<evidence type="ECO:0000313" key="7">
    <source>
        <dbReference type="EMBL" id="EPE37245.1"/>
    </source>
</evidence>
<proteinExistence type="predicted"/>
<dbReference type="GO" id="GO:0005262">
    <property type="term" value="F:calcium channel activity"/>
    <property type="evidence" value="ECO:0007669"/>
    <property type="project" value="TreeGrafter"/>
</dbReference>
<gene>
    <name evidence="7" type="ORF">O1U_0545</name>
</gene>
<comment type="caution">
    <text evidence="7">The sequence shown here is derived from an EMBL/GenBank/DDBJ whole genome shotgun (WGS) entry which is preliminary data.</text>
</comment>
<evidence type="ECO:0000256" key="5">
    <source>
        <dbReference type="SAM" id="Phobius"/>
    </source>
</evidence>
<feature type="transmembrane region" description="Helical" evidence="5">
    <location>
        <begin position="183"/>
        <end position="201"/>
    </location>
</feature>